<dbReference type="PANTHER" id="PTHR22911:SF6">
    <property type="entry name" value="SOLUTE CARRIER FAMILY 35 MEMBER G1"/>
    <property type="match status" value="1"/>
</dbReference>
<sequence length="394" mass="42257">MEMAPVDAGGDGGGGGGGSAVVEVNVSACDDEISPLLAEVPTKKPPRMTIFSVSNPHRRSLKEPLSGTGEPEVSFLYQIILWAWSGSRYSGLLCMASSSTIYTIMEFLMLVFPVHSVPLFEILCIRCTIILVLSFIWLRKIGQPLFVPTHTRNLLILRSLTGFISVLSFIYSVQNLPLSLAVTLNFATPIMASIGAKIILQEKLSLASFGGLACSFLGLWLIFQPMLVTRGDSSVAGDKSTSGSARESHPIFAILVGIFSSTLGGISYCLIRAGSKASDHPVYTVLSFVLLASPISAICTFTLQKFVVPSVFTLISIILLAVLAFFAEVSLARGLQLEKVSKVTNILYIKVVLSQVWSMAFLGVAASFSKVVGCLIILASVCTTVYLGPEKEIE</sequence>
<organism evidence="8 9">
    <name type="scientific">Iris pallida</name>
    <name type="common">Sweet iris</name>
    <dbReference type="NCBI Taxonomy" id="29817"/>
    <lineage>
        <taxon>Eukaryota</taxon>
        <taxon>Viridiplantae</taxon>
        <taxon>Streptophyta</taxon>
        <taxon>Embryophyta</taxon>
        <taxon>Tracheophyta</taxon>
        <taxon>Spermatophyta</taxon>
        <taxon>Magnoliopsida</taxon>
        <taxon>Liliopsida</taxon>
        <taxon>Asparagales</taxon>
        <taxon>Iridaceae</taxon>
        <taxon>Iridoideae</taxon>
        <taxon>Irideae</taxon>
        <taxon>Iris</taxon>
    </lineage>
</organism>
<evidence type="ECO:0000259" key="7">
    <source>
        <dbReference type="Pfam" id="PF00892"/>
    </source>
</evidence>
<gene>
    <name evidence="8" type="ORF">M6B38_144010</name>
</gene>
<evidence type="ECO:0000256" key="1">
    <source>
        <dbReference type="ARBA" id="ARBA00004141"/>
    </source>
</evidence>
<feature type="transmembrane region" description="Helical" evidence="6">
    <location>
        <begin position="310"/>
        <end position="331"/>
    </location>
</feature>
<feature type="transmembrane region" description="Helical" evidence="6">
    <location>
        <begin position="283"/>
        <end position="304"/>
    </location>
</feature>
<dbReference type="GO" id="GO:0016020">
    <property type="term" value="C:membrane"/>
    <property type="evidence" value="ECO:0007669"/>
    <property type="project" value="UniProtKB-SubCell"/>
</dbReference>
<feature type="transmembrane region" description="Helical" evidence="6">
    <location>
        <begin position="118"/>
        <end position="138"/>
    </location>
</feature>
<evidence type="ECO:0000256" key="5">
    <source>
        <dbReference type="ARBA" id="ARBA00023136"/>
    </source>
</evidence>
<keyword evidence="5 6" id="KW-0472">Membrane</keyword>
<comment type="similarity">
    <text evidence="2">Belongs to the drug/metabolite transporter (DMT) superfamily. Plant drug/metabolite exporter (P-DME) (TC 2.A.7.4) family.</text>
</comment>
<reference evidence="8" key="2">
    <citation type="submission" date="2023-04" db="EMBL/GenBank/DDBJ databases">
        <authorList>
            <person name="Bruccoleri R.E."/>
            <person name="Oakeley E.J."/>
            <person name="Faust A.-M."/>
            <person name="Dessus-Babus S."/>
            <person name="Altorfer M."/>
            <person name="Burckhardt D."/>
            <person name="Oertli M."/>
            <person name="Naumann U."/>
            <person name="Petersen F."/>
            <person name="Wong J."/>
        </authorList>
    </citation>
    <scope>NUCLEOTIDE SEQUENCE</scope>
    <source>
        <strain evidence="8">GSM-AAB239-AS_SAM_17_03QT</strain>
        <tissue evidence="8">Leaf</tissue>
    </source>
</reference>
<evidence type="ECO:0000256" key="3">
    <source>
        <dbReference type="ARBA" id="ARBA00022692"/>
    </source>
</evidence>
<dbReference type="SUPFAM" id="SSF103481">
    <property type="entry name" value="Multidrug resistance efflux transporter EmrE"/>
    <property type="match status" value="2"/>
</dbReference>
<keyword evidence="9" id="KW-1185">Reference proteome</keyword>
<feature type="transmembrane region" description="Helical" evidence="6">
    <location>
        <begin position="154"/>
        <end position="172"/>
    </location>
</feature>
<proteinExistence type="inferred from homology"/>
<accession>A0AAX6FB27</accession>
<feature type="transmembrane region" description="Helical" evidence="6">
    <location>
        <begin position="343"/>
        <end position="362"/>
    </location>
</feature>
<dbReference type="Pfam" id="PF00892">
    <property type="entry name" value="EamA"/>
    <property type="match status" value="1"/>
</dbReference>
<feature type="transmembrane region" description="Helical" evidence="6">
    <location>
        <begin position="178"/>
        <end position="199"/>
    </location>
</feature>
<evidence type="ECO:0000256" key="6">
    <source>
        <dbReference type="SAM" id="Phobius"/>
    </source>
</evidence>
<evidence type="ECO:0000313" key="8">
    <source>
        <dbReference type="EMBL" id="KAJ6813419.1"/>
    </source>
</evidence>
<feature type="transmembrane region" description="Helical" evidence="6">
    <location>
        <begin position="92"/>
        <end position="112"/>
    </location>
</feature>
<keyword evidence="3 6" id="KW-0812">Transmembrane</keyword>
<name>A0AAX6FB27_IRIPA</name>
<comment type="subcellular location">
    <subcellularLocation>
        <location evidence="1">Membrane</location>
        <topology evidence="1">Multi-pass membrane protein</topology>
    </subcellularLocation>
</comment>
<keyword evidence="4 6" id="KW-1133">Transmembrane helix</keyword>
<dbReference type="AlphaFoldDB" id="A0AAX6FB27"/>
<feature type="transmembrane region" description="Helical" evidence="6">
    <location>
        <begin position="368"/>
        <end position="388"/>
    </location>
</feature>
<reference evidence="8" key="1">
    <citation type="journal article" date="2023" name="GigaByte">
        <title>Genome assembly of the bearded iris, Iris pallida Lam.</title>
        <authorList>
            <person name="Bruccoleri R.E."/>
            <person name="Oakeley E.J."/>
            <person name="Faust A.M.E."/>
            <person name="Altorfer M."/>
            <person name="Dessus-Babus S."/>
            <person name="Burckhardt D."/>
            <person name="Oertli M."/>
            <person name="Naumann U."/>
            <person name="Petersen F."/>
            <person name="Wong J."/>
        </authorList>
    </citation>
    <scope>NUCLEOTIDE SEQUENCE</scope>
    <source>
        <strain evidence="8">GSM-AAB239-AS_SAM_17_03QT</strain>
    </source>
</reference>
<dbReference type="PANTHER" id="PTHR22911">
    <property type="entry name" value="ACYL-MALONYL CONDENSING ENZYME-RELATED"/>
    <property type="match status" value="1"/>
</dbReference>
<feature type="transmembrane region" description="Helical" evidence="6">
    <location>
        <begin position="251"/>
        <end position="271"/>
    </location>
</feature>
<feature type="domain" description="EamA" evidence="7">
    <location>
        <begin position="91"/>
        <end position="223"/>
    </location>
</feature>
<dbReference type="InterPro" id="IPR037185">
    <property type="entry name" value="EmrE-like"/>
</dbReference>
<evidence type="ECO:0000256" key="4">
    <source>
        <dbReference type="ARBA" id="ARBA00022989"/>
    </source>
</evidence>
<feature type="transmembrane region" description="Helical" evidence="6">
    <location>
        <begin position="206"/>
        <end position="223"/>
    </location>
</feature>
<evidence type="ECO:0000256" key="2">
    <source>
        <dbReference type="ARBA" id="ARBA00007635"/>
    </source>
</evidence>
<dbReference type="Proteomes" id="UP001140949">
    <property type="component" value="Unassembled WGS sequence"/>
</dbReference>
<dbReference type="InterPro" id="IPR000620">
    <property type="entry name" value="EamA_dom"/>
</dbReference>
<comment type="caution">
    <text evidence="8">The sequence shown here is derived from an EMBL/GenBank/DDBJ whole genome shotgun (WGS) entry which is preliminary data.</text>
</comment>
<protein>
    <recommendedName>
        <fullName evidence="7">EamA domain-containing protein</fullName>
    </recommendedName>
</protein>
<dbReference type="EMBL" id="JANAVB010030419">
    <property type="protein sequence ID" value="KAJ6813419.1"/>
    <property type="molecule type" value="Genomic_DNA"/>
</dbReference>
<evidence type="ECO:0000313" key="9">
    <source>
        <dbReference type="Proteomes" id="UP001140949"/>
    </source>
</evidence>